<dbReference type="InterPro" id="IPR016195">
    <property type="entry name" value="Pol/histidinol_Pase-like"/>
</dbReference>
<dbReference type="Proteomes" id="UP000075430">
    <property type="component" value="Unassembled WGS sequence"/>
</dbReference>
<dbReference type="Gene3D" id="3.20.20.140">
    <property type="entry name" value="Metal-dependent hydrolases"/>
    <property type="match status" value="1"/>
</dbReference>
<gene>
    <name evidence="6" type="ORF">AXI58_01610</name>
</gene>
<evidence type="ECO:0000256" key="4">
    <source>
        <dbReference type="ARBA" id="ARBA00051722"/>
    </source>
</evidence>
<keyword evidence="3 5" id="KW-0904">Protein phosphatase</keyword>
<evidence type="ECO:0000256" key="1">
    <source>
        <dbReference type="ARBA" id="ARBA00005750"/>
    </source>
</evidence>
<dbReference type="PIRSF" id="PIRSF016557">
    <property type="entry name" value="Caps_synth_CpsB"/>
    <property type="match status" value="1"/>
</dbReference>
<name>A0A150F4P7_9BACI</name>
<accession>A0A150F4P7</accession>
<reference evidence="7" key="1">
    <citation type="submission" date="2016-02" db="EMBL/GenBank/DDBJ databases">
        <authorList>
            <person name="Dunlap C."/>
        </authorList>
    </citation>
    <scope>NUCLEOTIDE SEQUENCE [LARGE SCALE GENOMIC DNA]</scope>
    <source>
        <strain evidence="7">NRRL B-41092</strain>
    </source>
</reference>
<dbReference type="GO" id="GO:0030145">
    <property type="term" value="F:manganese ion binding"/>
    <property type="evidence" value="ECO:0007669"/>
    <property type="project" value="UniProtKB-UniRule"/>
</dbReference>
<comment type="caution">
    <text evidence="6">The sequence shown here is derived from an EMBL/GenBank/DDBJ whole genome shotgun (WGS) entry which is preliminary data.</text>
</comment>
<dbReference type="PANTHER" id="PTHR39181:SF1">
    <property type="entry name" value="TYROSINE-PROTEIN PHOSPHATASE YWQE"/>
    <property type="match status" value="1"/>
</dbReference>
<evidence type="ECO:0000256" key="2">
    <source>
        <dbReference type="ARBA" id="ARBA00022801"/>
    </source>
</evidence>
<dbReference type="STRING" id="1793963.AXI58_01610"/>
<dbReference type="PANTHER" id="PTHR39181">
    <property type="entry name" value="TYROSINE-PROTEIN PHOSPHATASE YWQE"/>
    <property type="match status" value="1"/>
</dbReference>
<dbReference type="EMBL" id="LSBA01000023">
    <property type="protein sequence ID" value="KXZ17116.1"/>
    <property type="molecule type" value="Genomic_DNA"/>
</dbReference>
<comment type="catalytic activity">
    <reaction evidence="4 5">
        <text>O-phospho-L-tyrosyl-[protein] + H2O = L-tyrosyl-[protein] + phosphate</text>
        <dbReference type="Rhea" id="RHEA:10684"/>
        <dbReference type="Rhea" id="RHEA-COMP:10136"/>
        <dbReference type="Rhea" id="RHEA-COMP:20101"/>
        <dbReference type="ChEBI" id="CHEBI:15377"/>
        <dbReference type="ChEBI" id="CHEBI:43474"/>
        <dbReference type="ChEBI" id="CHEBI:46858"/>
        <dbReference type="ChEBI" id="CHEBI:61978"/>
        <dbReference type="EC" id="3.1.3.48"/>
    </reaction>
</comment>
<dbReference type="Pfam" id="PF19567">
    <property type="entry name" value="CpsB_CapC"/>
    <property type="match status" value="1"/>
</dbReference>
<comment type="similarity">
    <text evidence="1 5">Belongs to the metallo-dependent hydrolases superfamily. CpsB/CapC family.</text>
</comment>
<dbReference type="EC" id="3.1.3.48" evidence="5"/>
<keyword evidence="2 5" id="KW-0378">Hydrolase</keyword>
<proteinExistence type="inferred from homology"/>
<dbReference type="InterPro" id="IPR016667">
    <property type="entry name" value="Caps_polysacc_synth_CpsB/CapC"/>
</dbReference>
<evidence type="ECO:0000313" key="6">
    <source>
        <dbReference type="EMBL" id="KXZ17116.1"/>
    </source>
</evidence>
<dbReference type="SUPFAM" id="SSF89550">
    <property type="entry name" value="PHP domain-like"/>
    <property type="match status" value="1"/>
</dbReference>
<evidence type="ECO:0000256" key="3">
    <source>
        <dbReference type="ARBA" id="ARBA00022912"/>
    </source>
</evidence>
<organism evidence="6 7">
    <name type="scientific">Bacillus nakamurai</name>
    <dbReference type="NCBI Taxonomy" id="1793963"/>
    <lineage>
        <taxon>Bacteria</taxon>
        <taxon>Bacillati</taxon>
        <taxon>Bacillota</taxon>
        <taxon>Bacilli</taxon>
        <taxon>Bacillales</taxon>
        <taxon>Bacillaceae</taxon>
        <taxon>Bacillus</taxon>
    </lineage>
</organism>
<protein>
    <recommendedName>
        <fullName evidence="5">Tyrosine-protein phosphatase</fullName>
        <ecNumber evidence="5">3.1.3.48</ecNumber>
    </recommendedName>
</protein>
<dbReference type="OrthoDB" id="9788539at2"/>
<dbReference type="GO" id="GO:0004725">
    <property type="term" value="F:protein tyrosine phosphatase activity"/>
    <property type="evidence" value="ECO:0007669"/>
    <property type="project" value="UniProtKB-UniRule"/>
</dbReference>
<dbReference type="RefSeq" id="WP_061522584.1">
    <property type="nucleotide sequence ID" value="NZ_JARLZY010000023.1"/>
</dbReference>
<keyword evidence="7" id="KW-1185">Reference proteome</keyword>
<sequence length="254" mass="28339">MIDIHCHILPSIDDGAADDSESLEMAREAVRQGINTIIATPHHTKGRYDTDRNTVREAVRRLNKRLNNEGIALTVLPGQEIRIGGEMLRDLQRGALVPLHETKYVLAEFPADHVPAYAERLFYELQLNGYVPVIAHPERNKEIRENPSVLYSLVKKGAAAQVTAGCVAGAFGRKAKSFSLQLIESNLIHFMASDAHNLGTRNFCYQEALGVLEKEAGTEPIYMFAENAALLLQNKAIYKEPPLPAARRKRWGLF</sequence>
<evidence type="ECO:0000313" key="7">
    <source>
        <dbReference type="Proteomes" id="UP000075430"/>
    </source>
</evidence>
<dbReference type="AlphaFoldDB" id="A0A150F4P7"/>
<evidence type="ECO:0000256" key="5">
    <source>
        <dbReference type="PIRNR" id="PIRNR016557"/>
    </source>
</evidence>